<keyword evidence="2" id="KW-1185">Reference proteome</keyword>
<evidence type="ECO:0000313" key="1">
    <source>
        <dbReference type="EMBL" id="KAH6947300.1"/>
    </source>
</evidence>
<proteinExistence type="predicted"/>
<gene>
    <name evidence="1" type="ORF">HPB50_018358</name>
</gene>
<sequence length="515" mass="56622">METRFAHLNPDKCKMSSSGDAGNGEGAGSETTVTEETGSQSEMDLLKMKIRLRELELEIAREQRGSGQSSRVEGGHENPGVFADIKETVPVLRALTEKLVERTDCLLSEEAWRMLKEGPAVHVTAESESDGGSNADVESGGVNGSDREDESAAELFRREQQSDATLQRAWENAKAGKGGLSVVGGLLYHKDKLLCNESPEDSSEEYKRAIIDSRELKVSLDRKTLEVETLKRQVAELTAQVETLKTRPLASSPLPQQQPPPPLATNFKPTPLLLPQRAPAQTQPATQETGTQGSTRSLPYDLPGQGTPQGSILSPLLFNVGLRRLALELEEQQDLGYDITLWATRGSYGDRKGTLQRAIDVVETFTRQAGMKCAPAKSTYVHIRPKNTQAKRAPAIQLYLDGEPIKRGANMRVLGMHVQETGSVSIALSKLKRTVRSITGLIRRIARSKEGMTEADTLRLVHAFVISRITYALPFQATRRTETDQLHFYLLKLWISPASMSVFMGPQPLPLLESS</sequence>
<dbReference type="EMBL" id="CM023481">
    <property type="protein sequence ID" value="KAH6947300.1"/>
    <property type="molecule type" value="Genomic_DNA"/>
</dbReference>
<organism evidence="1 2">
    <name type="scientific">Hyalomma asiaticum</name>
    <name type="common">Tick</name>
    <dbReference type="NCBI Taxonomy" id="266040"/>
    <lineage>
        <taxon>Eukaryota</taxon>
        <taxon>Metazoa</taxon>
        <taxon>Ecdysozoa</taxon>
        <taxon>Arthropoda</taxon>
        <taxon>Chelicerata</taxon>
        <taxon>Arachnida</taxon>
        <taxon>Acari</taxon>
        <taxon>Parasitiformes</taxon>
        <taxon>Ixodida</taxon>
        <taxon>Ixodoidea</taxon>
        <taxon>Ixodidae</taxon>
        <taxon>Hyalomminae</taxon>
        <taxon>Hyalomma</taxon>
    </lineage>
</organism>
<protein>
    <submittedName>
        <fullName evidence="1">Uncharacterized protein</fullName>
    </submittedName>
</protein>
<dbReference type="Proteomes" id="UP000821845">
    <property type="component" value="Chromosome 1"/>
</dbReference>
<evidence type="ECO:0000313" key="2">
    <source>
        <dbReference type="Proteomes" id="UP000821845"/>
    </source>
</evidence>
<comment type="caution">
    <text evidence="1">The sequence shown here is derived from an EMBL/GenBank/DDBJ whole genome shotgun (WGS) entry which is preliminary data.</text>
</comment>
<accession>A0ACB7TJR9</accession>
<reference evidence="1" key="1">
    <citation type="submission" date="2020-05" db="EMBL/GenBank/DDBJ databases">
        <title>Large-scale comparative analyses of tick genomes elucidate their genetic diversity and vector capacities.</title>
        <authorList>
            <person name="Jia N."/>
            <person name="Wang J."/>
            <person name="Shi W."/>
            <person name="Du L."/>
            <person name="Sun Y."/>
            <person name="Zhan W."/>
            <person name="Jiang J."/>
            <person name="Wang Q."/>
            <person name="Zhang B."/>
            <person name="Ji P."/>
            <person name="Sakyi L.B."/>
            <person name="Cui X."/>
            <person name="Yuan T."/>
            <person name="Jiang B."/>
            <person name="Yang W."/>
            <person name="Lam T.T.-Y."/>
            <person name="Chang Q."/>
            <person name="Ding S."/>
            <person name="Wang X."/>
            <person name="Zhu J."/>
            <person name="Ruan X."/>
            <person name="Zhao L."/>
            <person name="Wei J."/>
            <person name="Que T."/>
            <person name="Du C."/>
            <person name="Cheng J."/>
            <person name="Dai P."/>
            <person name="Han X."/>
            <person name="Huang E."/>
            <person name="Gao Y."/>
            <person name="Liu J."/>
            <person name="Shao H."/>
            <person name="Ye R."/>
            <person name="Li L."/>
            <person name="Wei W."/>
            <person name="Wang X."/>
            <person name="Wang C."/>
            <person name="Yang T."/>
            <person name="Huo Q."/>
            <person name="Li W."/>
            <person name="Guo W."/>
            <person name="Chen H."/>
            <person name="Zhou L."/>
            <person name="Ni X."/>
            <person name="Tian J."/>
            <person name="Zhou Y."/>
            <person name="Sheng Y."/>
            <person name="Liu T."/>
            <person name="Pan Y."/>
            <person name="Xia L."/>
            <person name="Li J."/>
            <person name="Zhao F."/>
            <person name="Cao W."/>
        </authorList>
    </citation>
    <scope>NUCLEOTIDE SEQUENCE</scope>
    <source>
        <strain evidence="1">Hyas-2018</strain>
    </source>
</reference>
<name>A0ACB7TJR9_HYAAI</name>